<name>A0AAV6UTS3_9ARAC</name>
<dbReference type="AlphaFoldDB" id="A0AAV6UTS3"/>
<protein>
    <submittedName>
        <fullName evidence="2">Uncharacterized protein</fullName>
    </submittedName>
</protein>
<sequence>MTGAIQMFGPEMTGVRRKPTLPSKTIERGSLPCFKTLLEGLVITPMATFENRKGFGGPIGLLRRTLVRMGTLHL</sequence>
<evidence type="ECO:0000313" key="3">
    <source>
        <dbReference type="Proteomes" id="UP000827092"/>
    </source>
</evidence>
<reference evidence="2 3" key="1">
    <citation type="journal article" date="2022" name="Nat. Ecol. Evol.">
        <title>A masculinizing supergene underlies an exaggerated male reproductive morph in a spider.</title>
        <authorList>
            <person name="Hendrickx F."/>
            <person name="De Corte Z."/>
            <person name="Sonet G."/>
            <person name="Van Belleghem S.M."/>
            <person name="Kostlbacher S."/>
            <person name="Vangestel C."/>
        </authorList>
    </citation>
    <scope>NUCLEOTIDE SEQUENCE [LARGE SCALE GENOMIC DNA]</scope>
    <source>
        <strain evidence="2">W744_W776</strain>
    </source>
</reference>
<dbReference type="EMBL" id="JAFNEN010000294">
    <property type="protein sequence ID" value="KAG8186646.1"/>
    <property type="molecule type" value="Genomic_DNA"/>
</dbReference>
<keyword evidence="3" id="KW-1185">Reference proteome</keyword>
<proteinExistence type="predicted"/>
<accession>A0AAV6UTS3</accession>
<feature type="region of interest" description="Disordered" evidence="1">
    <location>
        <begin position="1"/>
        <end position="22"/>
    </location>
</feature>
<dbReference type="Proteomes" id="UP000827092">
    <property type="component" value="Unassembled WGS sequence"/>
</dbReference>
<evidence type="ECO:0000313" key="2">
    <source>
        <dbReference type="EMBL" id="KAG8186646.1"/>
    </source>
</evidence>
<comment type="caution">
    <text evidence="2">The sequence shown here is derived from an EMBL/GenBank/DDBJ whole genome shotgun (WGS) entry which is preliminary data.</text>
</comment>
<gene>
    <name evidence="2" type="ORF">JTE90_014722</name>
</gene>
<evidence type="ECO:0000256" key="1">
    <source>
        <dbReference type="SAM" id="MobiDB-lite"/>
    </source>
</evidence>
<organism evidence="2 3">
    <name type="scientific">Oedothorax gibbosus</name>
    <dbReference type="NCBI Taxonomy" id="931172"/>
    <lineage>
        <taxon>Eukaryota</taxon>
        <taxon>Metazoa</taxon>
        <taxon>Ecdysozoa</taxon>
        <taxon>Arthropoda</taxon>
        <taxon>Chelicerata</taxon>
        <taxon>Arachnida</taxon>
        <taxon>Araneae</taxon>
        <taxon>Araneomorphae</taxon>
        <taxon>Entelegynae</taxon>
        <taxon>Araneoidea</taxon>
        <taxon>Linyphiidae</taxon>
        <taxon>Erigoninae</taxon>
        <taxon>Oedothorax</taxon>
    </lineage>
</organism>